<keyword evidence="2" id="KW-0645">Protease</keyword>
<accession>A0A1B7MHN6</accession>
<evidence type="ECO:0000313" key="6">
    <source>
        <dbReference type="Proteomes" id="UP000092154"/>
    </source>
</evidence>
<dbReference type="InParanoid" id="A0A1B7MHN6"/>
<protein>
    <recommendedName>
        <fullName evidence="4">Ubiquitin-like protease family profile domain-containing protein</fullName>
    </recommendedName>
</protein>
<dbReference type="AlphaFoldDB" id="A0A1B7MHN6"/>
<feature type="domain" description="Ubiquitin-like protease family profile" evidence="4">
    <location>
        <begin position="29"/>
        <end position="72"/>
    </location>
</feature>
<dbReference type="GO" id="GO:0019783">
    <property type="term" value="F:ubiquitin-like protein peptidase activity"/>
    <property type="evidence" value="ECO:0007669"/>
    <property type="project" value="UniProtKB-ARBA"/>
</dbReference>
<feature type="non-terminal residue" evidence="5">
    <location>
        <position position="1"/>
    </location>
</feature>
<evidence type="ECO:0000313" key="5">
    <source>
        <dbReference type="EMBL" id="OAX32113.1"/>
    </source>
</evidence>
<keyword evidence="6" id="KW-1185">Reference proteome</keyword>
<name>A0A1B7MHN6_9AGAM</name>
<dbReference type="GO" id="GO:0008234">
    <property type="term" value="F:cysteine-type peptidase activity"/>
    <property type="evidence" value="ECO:0007669"/>
    <property type="project" value="InterPro"/>
</dbReference>
<evidence type="ECO:0000256" key="2">
    <source>
        <dbReference type="ARBA" id="ARBA00022670"/>
    </source>
</evidence>
<reference evidence="5 6" key="1">
    <citation type="submission" date="2016-06" db="EMBL/GenBank/DDBJ databases">
        <title>Comparative genomics of the ectomycorrhizal sister species Rhizopogon vinicolor and Rhizopogon vesiculosus (Basidiomycota: Boletales) reveals a divergence of the mating type B locus.</title>
        <authorList>
            <consortium name="DOE Joint Genome Institute"/>
            <person name="Mujic A.B."/>
            <person name="Kuo A."/>
            <person name="Tritt A."/>
            <person name="Lipzen A."/>
            <person name="Chen C."/>
            <person name="Johnson J."/>
            <person name="Sharma A."/>
            <person name="Barry K."/>
            <person name="Grigoriev I.V."/>
            <person name="Spatafora J.W."/>
        </authorList>
    </citation>
    <scope>NUCLEOTIDE SEQUENCE [LARGE SCALE GENOMIC DNA]</scope>
    <source>
        <strain evidence="5 6">AM-OR11-026</strain>
    </source>
</reference>
<sequence>CALLSSHDLPRIRYNAPDAVLWRNVSWTSYWEKDIWILPIHRPSNIGHWVLCVVRFSSKELHLFDSLAEKKPWKHDVKVSVLIPAKCEAYVLVGHHETDRSLPCYCPPTAS</sequence>
<keyword evidence="3" id="KW-0378">Hydrolase</keyword>
<gene>
    <name evidence="5" type="ORF">K503DRAFT_702608</name>
</gene>
<proteinExistence type="inferred from homology"/>
<dbReference type="InterPro" id="IPR038765">
    <property type="entry name" value="Papain-like_cys_pep_sf"/>
</dbReference>
<dbReference type="GO" id="GO:0006508">
    <property type="term" value="P:proteolysis"/>
    <property type="evidence" value="ECO:0007669"/>
    <property type="project" value="UniProtKB-KW"/>
</dbReference>
<evidence type="ECO:0000256" key="1">
    <source>
        <dbReference type="ARBA" id="ARBA00005234"/>
    </source>
</evidence>
<organism evidence="5 6">
    <name type="scientific">Rhizopogon vinicolor AM-OR11-026</name>
    <dbReference type="NCBI Taxonomy" id="1314800"/>
    <lineage>
        <taxon>Eukaryota</taxon>
        <taxon>Fungi</taxon>
        <taxon>Dikarya</taxon>
        <taxon>Basidiomycota</taxon>
        <taxon>Agaricomycotina</taxon>
        <taxon>Agaricomycetes</taxon>
        <taxon>Agaricomycetidae</taxon>
        <taxon>Boletales</taxon>
        <taxon>Suillineae</taxon>
        <taxon>Rhizopogonaceae</taxon>
        <taxon>Rhizopogon</taxon>
    </lineage>
</organism>
<dbReference type="OrthoDB" id="2976051at2759"/>
<evidence type="ECO:0000256" key="3">
    <source>
        <dbReference type="ARBA" id="ARBA00022801"/>
    </source>
</evidence>
<evidence type="ECO:0000259" key="4">
    <source>
        <dbReference type="Pfam" id="PF02902"/>
    </source>
</evidence>
<dbReference type="SUPFAM" id="SSF54001">
    <property type="entry name" value="Cysteine proteinases"/>
    <property type="match status" value="1"/>
</dbReference>
<comment type="similarity">
    <text evidence="1">Belongs to the peptidase C48 family.</text>
</comment>
<dbReference type="STRING" id="1314800.A0A1B7MHN6"/>
<dbReference type="EMBL" id="KV449115">
    <property type="protein sequence ID" value="OAX32113.1"/>
    <property type="molecule type" value="Genomic_DNA"/>
</dbReference>
<dbReference type="Pfam" id="PF02902">
    <property type="entry name" value="Peptidase_C48"/>
    <property type="match status" value="1"/>
</dbReference>
<dbReference type="Gene3D" id="3.40.395.10">
    <property type="entry name" value="Adenoviral Proteinase, Chain A"/>
    <property type="match status" value="1"/>
</dbReference>
<dbReference type="Proteomes" id="UP000092154">
    <property type="component" value="Unassembled WGS sequence"/>
</dbReference>
<dbReference type="InterPro" id="IPR003653">
    <property type="entry name" value="Peptidase_C48_C"/>
</dbReference>